<accession>A0AAD1VZM8</accession>
<dbReference type="EMBL" id="OW240914">
    <property type="protein sequence ID" value="CAH2275934.1"/>
    <property type="molecule type" value="Genomic_DNA"/>
</dbReference>
<reference evidence="2" key="1">
    <citation type="submission" date="2022-03" db="EMBL/GenBank/DDBJ databases">
        <authorList>
            <person name="Alioto T."/>
            <person name="Alioto T."/>
            <person name="Gomez Garrido J."/>
        </authorList>
    </citation>
    <scope>NUCLEOTIDE SEQUENCE</scope>
</reference>
<dbReference type="AlphaFoldDB" id="A0AAD1VZM8"/>
<proteinExistence type="predicted"/>
<feature type="compositionally biased region" description="Polar residues" evidence="1">
    <location>
        <begin position="1"/>
        <end position="19"/>
    </location>
</feature>
<name>A0AAD1VZM8_PELCU</name>
<sequence length="84" mass="9444">MGRRSQSTQPGAYSAQQPQKWRPCHSPHGSKDITEDLAELHTTWPPTAKLVGQEKLTPATKQDIADLLQEMRQVHAADLDLLWT</sequence>
<organism evidence="2 3">
    <name type="scientific">Pelobates cultripes</name>
    <name type="common">Western spadefoot toad</name>
    <dbReference type="NCBI Taxonomy" id="61616"/>
    <lineage>
        <taxon>Eukaryota</taxon>
        <taxon>Metazoa</taxon>
        <taxon>Chordata</taxon>
        <taxon>Craniata</taxon>
        <taxon>Vertebrata</taxon>
        <taxon>Euteleostomi</taxon>
        <taxon>Amphibia</taxon>
        <taxon>Batrachia</taxon>
        <taxon>Anura</taxon>
        <taxon>Pelobatoidea</taxon>
        <taxon>Pelobatidae</taxon>
        <taxon>Pelobates</taxon>
    </lineage>
</organism>
<evidence type="ECO:0000313" key="2">
    <source>
        <dbReference type="EMBL" id="CAH2275934.1"/>
    </source>
</evidence>
<feature type="region of interest" description="Disordered" evidence="1">
    <location>
        <begin position="1"/>
        <end position="32"/>
    </location>
</feature>
<evidence type="ECO:0000256" key="1">
    <source>
        <dbReference type="SAM" id="MobiDB-lite"/>
    </source>
</evidence>
<dbReference type="Proteomes" id="UP001295444">
    <property type="component" value="Chromosome 03"/>
</dbReference>
<keyword evidence="3" id="KW-1185">Reference proteome</keyword>
<protein>
    <submittedName>
        <fullName evidence="2">Uncharacterized protein</fullName>
    </submittedName>
</protein>
<evidence type="ECO:0000313" key="3">
    <source>
        <dbReference type="Proteomes" id="UP001295444"/>
    </source>
</evidence>
<gene>
    <name evidence="2" type="ORF">PECUL_23A048143</name>
</gene>